<organism evidence="1 2">
    <name type="scientific">Microthlaspi erraticum</name>
    <dbReference type="NCBI Taxonomy" id="1685480"/>
    <lineage>
        <taxon>Eukaryota</taxon>
        <taxon>Viridiplantae</taxon>
        <taxon>Streptophyta</taxon>
        <taxon>Embryophyta</taxon>
        <taxon>Tracheophyta</taxon>
        <taxon>Spermatophyta</taxon>
        <taxon>Magnoliopsida</taxon>
        <taxon>eudicotyledons</taxon>
        <taxon>Gunneridae</taxon>
        <taxon>Pentapetalae</taxon>
        <taxon>rosids</taxon>
        <taxon>malvids</taxon>
        <taxon>Brassicales</taxon>
        <taxon>Brassicaceae</taxon>
        <taxon>Coluteocarpeae</taxon>
        <taxon>Microthlaspi</taxon>
    </lineage>
</organism>
<reference evidence="1" key="1">
    <citation type="submission" date="2020-01" db="EMBL/GenBank/DDBJ databases">
        <authorList>
            <person name="Mishra B."/>
        </authorList>
    </citation>
    <scope>NUCLEOTIDE SEQUENCE [LARGE SCALE GENOMIC DNA]</scope>
</reference>
<dbReference type="EMBL" id="CACVBM020000333">
    <property type="protein sequence ID" value="CAA7017863.1"/>
    <property type="molecule type" value="Genomic_DNA"/>
</dbReference>
<gene>
    <name evidence="1" type="ORF">MERR_LOCUS5098</name>
</gene>
<evidence type="ECO:0000313" key="2">
    <source>
        <dbReference type="Proteomes" id="UP000467841"/>
    </source>
</evidence>
<proteinExistence type="predicted"/>
<protein>
    <submittedName>
        <fullName evidence="1">Uncharacterized protein</fullName>
    </submittedName>
</protein>
<dbReference type="AlphaFoldDB" id="A0A6D2HXB0"/>
<dbReference type="Proteomes" id="UP000467841">
    <property type="component" value="Unassembled WGS sequence"/>
</dbReference>
<name>A0A6D2HXB0_9BRAS</name>
<keyword evidence="2" id="KW-1185">Reference proteome</keyword>
<accession>A0A6D2HXB0</accession>
<evidence type="ECO:0000313" key="1">
    <source>
        <dbReference type="EMBL" id="CAA7017863.1"/>
    </source>
</evidence>
<comment type="caution">
    <text evidence="1">The sequence shown here is derived from an EMBL/GenBank/DDBJ whole genome shotgun (WGS) entry which is preliminary data.</text>
</comment>
<sequence>MSSQFDILHGNNGLLSIFKLDYCFFGKCLETIDFDFNFCSSIRSVGENFPHVLLEVEFELEAVVAEAAYEDERVFSYQVGSIYWWGLNAFSNRWASCKLNPFAFFCIGEAPCHCRECLEKDPWRWFGLYVKRIEIEKRSRADLGCKCRDYGAVLVAAAEQN</sequence>